<feature type="domain" description="PWWP" evidence="18">
    <location>
        <begin position="219"/>
        <end position="264"/>
    </location>
</feature>
<dbReference type="Gene3D" id="6.10.140.2220">
    <property type="match status" value="1"/>
</dbReference>
<dbReference type="Ensembl" id="ENSMAMT00000020543.2">
    <property type="protein sequence ID" value="ENSMAMP00000020013.2"/>
    <property type="gene ID" value="ENSMAMG00000013405.2"/>
</dbReference>
<keyword evidence="4" id="KW-0597">Phosphoprotein</keyword>
<feature type="region of interest" description="Disordered" evidence="16">
    <location>
        <begin position="307"/>
        <end position="401"/>
    </location>
</feature>
<keyword evidence="3" id="KW-0158">Chromosome</keyword>
<dbReference type="Gene3D" id="1.20.920.10">
    <property type="entry name" value="Bromodomain-like"/>
    <property type="match status" value="1"/>
</dbReference>
<feature type="domain" description="MYND-type" evidence="19">
    <location>
        <begin position="503"/>
        <end position="538"/>
    </location>
</feature>
<keyword evidence="9" id="KW-0805">Transcription regulation</keyword>
<evidence type="ECO:0000313" key="21">
    <source>
        <dbReference type="Ensembl" id="ENSMAMP00000020013.2"/>
    </source>
</evidence>
<keyword evidence="12" id="KW-0539">Nucleus</keyword>
<dbReference type="AlphaFoldDB" id="A0A3Q3LZG6"/>
<keyword evidence="5" id="KW-0479">Metal-binding</keyword>
<dbReference type="PANTHER" id="PTHR46379:SF1">
    <property type="entry name" value="ZINC FINGER MYND DOMAIN-CONTAINING PROTEIN 11"/>
    <property type="match status" value="1"/>
</dbReference>
<dbReference type="GO" id="GO:0034243">
    <property type="term" value="P:regulation of transcription elongation by RNA polymerase II"/>
    <property type="evidence" value="ECO:0007669"/>
    <property type="project" value="InterPro"/>
</dbReference>
<dbReference type="Proteomes" id="UP000261640">
    <property type="component" value="Unplaced"/>
</dbReference>
<feature type="coiled-coil region" evidence="15">
    <location>
        <begin position="424"/>
        <end position="500"/>
    </location>
</feature>
<dbReference type="GO" id="GO:0003677">
    <property type="term" value="F:DNA binding"/>
    <property type="evidence" value="ECO:0007669"/>
    <property type="project" value="InterPro"/>
</dbReference>
<dbReference type="GeneTree" id="ENSGT00940000156942"/>
<reference evidence="21" key="1">
    <citation type="submission" date="2025-08" db="UniProtKB">
        <authorList>
            <consortium name="Ensembl"/>
        </authorList>
    </citation>
    <scope>IDENTIFICATION</scope>
</reference>
<evidence type="ECO:0000256" key="13">
    <source>
        <dbReference type="PROSITE-ProRule" id="PRU00035"/>
    </source>
</evidence>
<dbReference type="GO" id="GO:0009966">
    <property type="term" value="P:regulation of signal transduction"/>
    <property type="evidence" value="ECO:0007669"/>
    <property type="project" value="TreeGrafter"/>
</dbReference>
<dbReference type="GO" id="GO:0003714">
    <property type="term" value="F:transcription corepressor activity"/>
    <property type="evidence" value="ECO:0007669"/>
    <property type="project" value="InterPro"/>
</dbReference>
<evidence type="ECO:0000256" key="5">
    <source>
        <dbReference type="ARBA" id="ARBA00022723"/>
    </source>
</evidence>
<dbReference type="SMART" id="SM00297">
    <property type="entry name" value="BROMO"/>
    <property type="match status" value="1"/>
</dbReference>
<evidence type="ECO:0000256" key="14">
    <source>
        <dbReference type="PROSITE-ProRule" id="PRU00134"/>
    </source>
</evidence>
<keyword evidence="11" id="KW-0804">Transcription</keyword>
<keyword evidence="7" id="KW-0862">Zinc</keyword>
<dbReference type="InterPro" id="IPR001487">
    <property type="entry name" value="Bromodomain"/>
</dbReference>
<dbReference type="SMART" id="SM00293">
    <property type="entry name" value="PWWP"/>
    <property type="match status" value="1"/>
</dbReference>
<feature type="domain" description="Bromo" evidence="17">
    <location>
        <begin position="123"/>
        <end position="177"/>
    </location>
</feature>
<evidence type="ECO:0000256" key="9">
    <source>
        <dbReference type="ARBA" id="ARBA00023015"/>
    </source>
</evidence>
<evidence type="ECO:0000256" key="8">
    <source>
        <dbReference type="ARBA" id="ARBA00022853"/>
    </source>
</evidence>
<dbReference type="InterPro" id="IPR002893">
    <property type="entry name" value="Znf_MYND"/>
</dbReference>
<reference evidence="21" key="2">
    <citation type="submission" date="2025-09" db="UniProtKB">
        <authorList>
            <consortium name="Ensembl"/>
        </authorList>
    </citation>
    <scope>IDENTIFICATION</scope>
</reference>
<dbReference type="PANTHER" id="PTHR46379">
    <property type="entry name" value="ZINC FINGER MYND DOMAIN-CONTAINING"/>
    <property type="match status" value="1"/>
</dbReference>
<dbReference type="PROSITE" id="PS01360">
    <property type="entry name" value="ZF_MYND_1"/>
    <property type="match status" value="1"/>
</dbReference>
<dbReference type="SUPFAM" id="SSF47370">
    <property type="entry name" value="Bromodomain"/>
    <property type="match status" value="1"/>
</dbReference>
<dbReference type="InterPro" id="IPR057054">
    <property type="entry name" value="ZMYND11_CC"/>
</dbReference>
<accession>A0A3Q3LZG6</accession>
<dbReference type="GO" id="GO:0140006">
    <property type="term" value="F:histone H3 reader activity"/>
    <property type="evidence" value="ECO:0007669"/>
    <property type="project" value="UniProtKB-ARBA"/>
</dbReference>
<dbReference type="InterPro" id="IPR000313">
    <property type="entry name" value="PWWP_dom"/>
</dbReference>
<evidence type="ECO:0000256" key="10">
    <source>
        <dbReference type="ARBA" id="ARBA00023117"/>
    </source>
</evidence>
<dbReference type="Gene3D" id="2.30.30.140">
    <property type="match status" value="1"/>
</dbReference>
<keyword evidence="15" id="KW-0175">Coiled coil</keyword>
<dbReference type="Pfam" id="PF00439">
    <property type="entry name" value="Bromodomain"/>
    <property type="match status" value="1"/>
</dbReference>
<evidence type="ECO:0000256" key="12">
    <source>
        <dbReference type="ARBA" id="ARBA00023242"/>
    </source>
</evidence>
<dbReference type="SUPFAM" id="SSF144232">
    <property type="entry name" value="HIT/MYND zinc finger-like"/>
    <property type="match status" value="1"/>
</dbReference>
<evidence type="ECO:0000256" key="6">
    <source>
        <dbReference type="ARBA" id="ARBA00022771"/>
    </source>
</evidence>
<dbReference type="PROSITE" id="PS50812">
    <property type="entry name" value="PWWP"/>
    <property type="match status" value="1"/>
</dbReference>
<dbReference type="GO" id="GO:0005694">
    <property type="term" value="C:chromosome"/>
    <property type="evidence" value="ECO:0007669"/>
    <property type="project" value="UniProtKB-SubCell"/>
</dbReference>
<keyword evidence="22" id="KW-1185">Reference proteome</keyword>
<dbReference type="Pfam" id="PF24324">
    <property type="entry name" value="MYND_ZMYND11_ZMYD8"/>
    <property type="match status" value="1"/>
</dbReference>
<name>A0A3Q3LZG6_9TELE</name>
<evidence type="ECO:0000256" key="11">
    <source>
        <dbReference type="ARBA" id="ARBA00023163"/>
    </source>
</evidence>
<evidence type="ECO:0000256" key="15">
    <source>
        <dbReference type="SAM" id="Coils"/>
    </source>
</evidence>
<keyword evidence="8" id="KW-0156">Chromatin regulator</keyword>
<dbReference type="InterPro" id="IPR047268">
    <property type="entry name" value="PWWP_BS69"/>
</dbReference>
<evidence type="ECO:0000259" key="17">
    <source>
        <dbReference type="PROSITE" id="PS50014"/>
    </source>
</evidence>
<organism evidence="21 22">
    <name type="scientific">Mastacembelus armatus</name>
    <name type="common">zig-zag eel</name>
    <dbReference type="NCBI Taxonomy" id="205130"/>
    <lineage>
        <taxon>Eukaryota</taxon>
        <taxon>Metazoa</taxon>
        <taxon>Chordata</taxon>
        <taxon>Craniata</taxon>
        <taxon>Vertebrata</taxon>
        <taxon>Euteleostomi</taxon>
        <taxon>Actinopterygii</taxon>
        <taxon>Neopterygii</taxon>
        <taxon>Teleostei</taxon>
        <taxon>Neoteleostei</taxon>
        <taxon>Acanthomorphata</taxon>
        <taxon>Anabantaria</taxon>
        <taxon>Synbranchiformes</taxon>
        <taxon>Mastacembelidae</taxon>
        <taxon>Mastacembelus</taxon>
    </lineage>
</organism>
<evidence type="ECO:0000259" key="18">
    <source>
        <dbReference type="PROSITE" id="PS50812"/>
    </source>
</evidence>
<dbReference type="Pfam" id="PF00855">
    <property type="entry name" value="PWWP"/>
    <property type="match status" value="1"/>
</dbReference>
<evidence type="ECO:0000256" key="3">
    <source>
        <dbReference type="ARBA" id="ARBA00022454"/>
    </source>
</evidence>
<dbReference type="GO" id="GO:0005634">
    <property type="term" value="C:nucleus"/>
    <property type="evidence" value="ECO:0007669"/>
    <property type="project" value="UniProtKB-SubCell"/>
</dbReference>
<proteinExistence type="predicted"/>
<dbReference type="InterPro" id="IPR047269">
    <property type="entry name" value="ZMY11"/>
</dbReference>
<dbReference type="InterPro" id="IPR057053">
    <property type="entry name" value="MYND_ZMYND11_ZMYD8"/>
</dbReference>
<evidence type="ECO:0000256" key="16">
    <source>
        <dbReference type="SAM" id="MobiDB-lite"/>
    </source>
</evidence>
<evidence type="ECO:0000313" key="22">
    <source>
        <dbReference type="Proteomes" id="UP000261640"/>
    </source>
</evidence>
<evidence type="ECO:0000256" key="2">
    <source>
        <dbReference type="ARBA" id="ARBA00004286"/>
    </source>
</evidence>
<feature type="compositionally biased region" description="Polar residues" evidence="16">
    <location>
        <begin position="356"/>
        <end position="369"/>
    </location>
</feature>
<protein>
    <submittedName>
        <fullName evidence="21">Zinc finger MYND-type containing 11</fullName>
    </submittedName>
</protein>
<dbReference type="PROSITE" id="PS52014">
    <property type="entry name" value="SAMD1_WH"/>
    <property type="match status" value="1"/>
</dbReference>
<dbReference type="PROSITE" id="PS50865">
    <property type="entry name" value="ZF_MYND_2"/>
    <property type="match status" value="1"/>
</dbReference>
<feature type="compositionally biased region" description="Polar residues" evidence="16">
    <location>
        <begin position="315"/>
        <end position="330"/>
    </location>
</feature>
<evidence type="ECO:0000256" key="7">
    <source>
        <dbReference type="ARBA" id="ARBA00022833"/>
    </source>
</evidence>
<dbReference type="GO" id="GO:0008270">
    <property type="term" value="F:zinc ion binding"/>
    <property type="evidence" value="ECO:0007669"/>
    <property type="project" value="UniProtKB-KW"/>
</dbReference>
<feature type="domain" description="SAMD1-like winged helix (WH)" evidence="20">
    <location>
        <begin position="1"/>
        <end position="73"/>
    </location>
</feature>
<dbReference type="PROSITE" id="PS50014">
    <property type="entry name" value="BROMODOMAIN_2"/>
    <property type="match status" value="1"/>
</dbReference>
<dbReference type="Pfam" id="PF23461">
    <property type="entry name" value="ZMYND11_CC"/>
    <property type="match status" value="1"/>
</dbReference>
<evidence type="ECO:0000256" key="4">
    <source>
        <dbReference type="ARBA" id="ARBA00022553"/>
    </source>
</evidence>
<keyword evidence="6 14" id="KW-0863">Zinc-finger</keyword>
<evidence type="ECO:0000259" key="20">
    <source>
        <dbReference type="PROSITE" id="PS52014"/>
    </source>
</evidence>
<evidence type="ECO:0000256" key="1">
    <source>
        <dbReference type="ARBA" id="ARBA00004123"/>
    </source>
</evidence>
<dbReference type="FunFam" id="6.10.140.2220:FF:000002">
    <property type="entry name" value="Protein kinase C-binding protein 1 isoform C"/>
    <property type="match status" value="1"/>
</dbReference>
<dbReference type="InterPro" id="IPR048589">
    <property type="entry name" value="SAMD1-like_WH"/>
</dbReference>
<evidence type="ECO:0000259" key="19">
    <source>
        <dbReference type="PROSITE" id="PS50865"/>
    </source>
</evidence>
<dbReference type="InterPro" id="IPR036427">
    <property type="entry name" value="Bromodomain-like_sf"/>
</dbReference>
<comment type="subcellular location">
    <subcellularLocation>
        <location evidence="2">Chromosome</location>
    </subcellularLocation>
    <subcellularLocation>
        <location evidence="1">Nucleus</location>
    </subcellularLocation>
</comment>
<dbReference type="SUPFAM" id="SSF63748">
    <property type="entry name" value="Tudor/PWWP/MBT"/>
    <property type="match status" value="1"/>
</dbReference>
<keyword evidence="10 13" id="KW-0103">Bromodomain</keyword>
<dbReference type="CDD" id="cd20159">
    <property type="entry name" value="PWWP_BS69"/>
    <property type="match status" value="1"/>
</dbReference>
<sequence>MTTSLKNECIWLARKTGYHPQLPLHLHLPRYLSRVFGIHPKETARQLSLAVKDGLVVETLTVGCKGSKAGIEQEGYWLPGDEMGSKKKNLNKQEMCKYLRFIVQRMKERAVDLNKKGKDTKHPMYRRLIHTALDVSNIQEVTNLSEGKYKSFEEFKADAQLIVHNTAILYGVHSDQAEIARLLFSDTCHELNELLLCKNCFYLSNARPDNWFCYPCSPNHDLVWAKMKGFGYWPAKVLQREDNQVDVRFFGHQHQRAWIPSDNIQDIKVSVQQLQVKRSNGWKKACEELEVYQRFLREGRYWKTKMEDRTDEAESSISSTSNEQLKSSQEPKAKKSRRTPIVEPKEEDPEPEMEAVSSSQEIPVSSAPQQPEKLSVSTQTKKASGASPRTLHRGTQTNSDGACQNMCHEKYTKVFNDVKEMMKADNKRETERVVREALEKLRAEMEEEKRQAVSKAVAGAQAEMERKCKQVKEKCKEELVEEVKKLVAQHKQLISQTKKKQWCYNCEEEAMYHCCWNTSYCSIKCQQEHWHADHKRTCRRKR</sequence>